<dbReference type="EMBL" id="BAABDC010000002">
    <property type="protein sequence ID" value="GAA3701627.1"/>
    <property type="molecule type" value="Genomic_DNA"/>
</dbReference>
<evidence type="ECO:0000256" key="1">
    <source>
        <dbReference type="SAM" id="MobiDB-lite"/>
    </source>
</evidence>
<sequence length="100" mass="10289">MAQLRARLGVVIEEGREGRGVGEATRRGPWGSGTGTAGSSAPTCEKASRAAPSGGSSSSRARAEVAGAGERVVCREAALTEEGGVGQQAPELRERWDRSH</sequence>
<evidence type="ECO:0000313" key="2">
    <source>
        <dbReference type="EMBL" id="GAA3701627.1"/>
    </source>
</evidence>
<accession>A0ABP7DAH6</accession>
<dbReference type="Proteomes" id="UP001501468">
    <property type="component" value="Unassembled WGS sequence"/>
</dbReference>
<name>A0ABP7DAH6_9MICO</name>
<reference evidence="3" key="1">
    <citation type="journal article" date="2019" name="Int. J. Syst. Evol. Microbiol.">
        <title>The Global Catalogue of Microorganisms (GCM) 10K type strain sequencing project: providing services to taxonomists for standard genome sequencing and annotation.</title>
        <authorList>
            <consortium name="The Broad Institute Genomics Platform"/>
            <consortium name="The Broad Institute Genome Sequencing Center for Infectious Disease"/>
            <person name="Wu L."/>
            <person name="Ma J."/>
        </authorList>
    </citation>
    <scope>NUCLEOTIDE SEQUENCE [LARGE SCALE GENOMIC DNA]</scope>
    <source>
        <strain evidence="3">JCM 17125</strain>
    </source>
</reference>
<feature type="compositionally biased region" description="Low complexity" evidence="1">
    <location>
        <begin position="37"/>
        <end position="71"/>
    </location>
</feature>
<comment type="caution">
    <text evidence="2">The sequence shown here is derived from an EMBL/GenBank/DDBJ whole genome shotgun (WGS) entry which is preliminary data.</text>
</comment>
<organism evidence="2 3">
    <name type="scientific">Terrabacter ginsenosidimutans</name>
    <dbReference type="NCBI Taxonomy" id="490575"/>
    <lineage>
        <taxon>Bacteria</taxon>
        <taxon>Bacillati</taxon>
        <taxon>Actinomycetota</taxon>
        <taxon>Actinomycetes</taxon>
        <taxon>Micrococcales</taxon>
        <taxon>Intrasporangiaceae</taxon>
        <taxon>Terrabacter</taxon>
    </lineage>
</organism>
<protein>
    <submittedName>
        <fullName evidence="2">Uncharacterized protein</fullName>
    </submittedName>
</protein>
<feature type="compositionally biased region" description="Basic and acidic residues" evidence="1">
    <location>
        <begin position="14"/>
        <end position="26"/>
    </location>
</feature>
<gene>
    <name evidence="2" type="ORF">GCM10022399_17600</name>
</gene>
<proteinExistence type="predicted"/>
<keyword evidence="3" id="KW-1185">Reference proteome</keyword>
<feature type="region of interest" description="Disordered" evidence="1">
    <location>
        <begin position="14"/>
        <end position="100"/>
    </location>
</feature>
<evidence type="ECO:0000313" key="3">
    <source>
        <dbReference type="Proteomes" id="UP001501468"/>
    </source>
</evidence>
<feature type="compositionally biased region" description="Basic and acidic residues" evidence="1">
    <location>
        <begin position="91"/>
        <end position="100"/>
    </location>
</feature>